<dbReference type="SUPFAM" id="SSF53850">
    <property type="entry name" value="Periplasmic binding protein-like II"/>
    <property type="match status" value="1"/>
</dbReference>
<sequence>MRVFLCTDMLKKSWLRAERIGMERLPRMSRRVFTGGSLLTAATLGLPALYAQTQPETRKVTISVDSKNTFYCLPLTISEQLGYFKSEGLEVGISDFESAALALQAVARGSADICSAGFEHTLHLQSMQQMYQSFVLQGRAPQVAFGVSPQNLPGYQSITDLKGKKIGVPALGSSSAMMASMVLSQGGLKAGDASFVGVGKAADGALAALRSGQVDAMSNTDPLMTMLEQKGEVRIISDTRTLKGTMEVFGGPMPAACLFAPLDFVRKNPNTCQALANAMVRGLKWLQTAGPGDIIKTVPESYLLGDRGLYIASFNKVRESISLDGILADEAPRTALKALASFDASIKTGSIDLGKTYTNVFAQRAKERFKA</sequence>
<dbReference type="EMBL" id="CP000529">
    <property type="protein sequence ID" value="ABM36988.1"/>
    <property type="molecule type" value="Genomic_DNA"/>
</dbReference>
<keyword evidence="6" id="KW-1185">Reference proteome</keyword>
<dbReference type="PANTHER" id="PTHR30024">
    <property type="entry name" value="ALIPHATIC SULFONATES-BINDING PROTEIN-RELATED"/>
    <property type="match status" value="1"/>
</dbReference>
<evidence type="ECO:0000256" key="3">
    <source>
        <dbReference type="ARBA" id="ARBA00022729"/>
    </source>
</evidence>
<name>A1VMW0_POLNA</name>
<keyword evidence="3" id="KW-0732">Signal</keyword>
<evidence type="ECO:0000313" key="5">
    <source>
        <dbReference type="EMBL" id="ABM36988.1"/>
    </source>
</evidence>
<reference evidence="6" key="1">
    <citation type="journal article" date="2009" name="Environ. Microbiol.">
        <title>The genome of Polaromonas naphthalenivorans strain CJ2, isolated from coal tar-contaminated sediment, reveals physiological and metabolic versatility and evolution through extensive horizontal gene transfer.</title>
        <authorList>
            <person name="Yagi J.M."/>
            <person name="Sims D."/>
            <person name="Brettin T."/>
            <person name="Bruce D."/>
            <person name="Madsen E.L."/>
        </authorList>
    </citation>
    <scope>NUCLEOTIDE SEQUENCE [LARGE SCALE GENOMIC DNA]</scope>
    <source>
        <strain evidence="6">CJ2</strain>
    </source>
</reference>
<dbReference type="HOGENOM" id="CLU_052162_0_0_4"/>
<dbReference type="KEGG" id="pna:Pnap_1675"/>
<evidence type="ECO:0000259" key="4">
    <source>
        <dbReference type="Pfam" id="PF09084"/>
    </source>
</evidence>
<dbReference type="GO" id="GO:0042597">
    <property type="term" value="C:periplasmic space"/>
    <property type="evidence" value="ECO:0007669"/>
    <property type="project" value="UniProtKB-SubCell"/>
</dbReference>
<dbReference type="InterPro" id="IPR015168">
    <property type="entry name" value="SsuA/THI5"/>
</dbReference>
<feature type="domain" description="SsuA/THI5-like" evidence="4">
    <location>
        <begin position="71"/>
        <end position="286"/>
    </location>
</feature>
<dbReference type="AlphaFoldDB" id="A1VMW0"/>
<evidence type="ECO:0000256" key="1">
    <source>
        <dbReference type="ARBA" id="ARBA00004418"/>
    </source>
</evidence>
<evidence type="ECO:0000256" key="2">
    <source>
        <dbReference type="ARBA" id="ARBA00010742"/>
    </source>
</evidence>
<accession>A1VMW0</accession>
<comment type="similarity">
    <text evidence="2">Belongs to the bacterial solute-binding protein SsuA/TauA family.</text>
</comment>
<evidence type="ECO:0000313" key="6">
    <source>
        <dbReference type="Proteomes" id="UP000000644"/>
    </source>
</evidence>
<dbReference type="STRING" id="365044.Pnap_1675"/>
<gene>
    <name evidence="5" type="ordered locus">Pnap_1675</name>
</gene>
<dbReference type="GO" id="GO:0042918">
    <property type="term" value="P:alkanesulfonate transmembrane transport"/>
    <property type="evidence" value="ECO:0007669"/>
    <property type="project" value="TreeGrafter"/>
</dbReference>
<dbReference type="Proteomes" id="UP000000644">
    <property type="component" value="Chromosome"/>
</dbReference>
<dbReference type="eggNOG" id="COG0715">
    <property type="taxonomic scope" value="Bacteria"/>
</dbReference>
<dbReference type="PANTHER" id="PTHR30024:SF47">
    <property type="entry name" value="TAURINE-BINDING PERIPLASMIC PROTEIN"/>
    <property type="match status" value="1"/>
</dbReference>
<dbReference type="Pfam" id="PF09084">
    <property type="entry name" value="NMT1"/>
    <property type="match status" value="1"/>
</dbReference>
<protein>
    <submittedName>
        <fullName evidence="5">Putative signal peptide protein</fullName>
    </submittedName>
</protein>
<dbReference type="Gene3D" id="3.40.190.10">
    <property type="entry name" value="Periplasmic binding protein-like II"/>
    <property type="match status" value="2"/>
</dbReference>
<proteinExistence type="inferred from homology"/>
<organism evidence="5 6">
    <name type="scientific">Polaromonas naphthalenivorans (strain CJ2)</name>
    <dbReference type="NCBI Taxonomy" id="365044"/>
    <lineage>
        <taxon>Bacteria</taxon>
        <taxon>Pseudomonadati</taxon>
        <taxon>Pseudomonadota</taxon>
        <taxon>Betaproteobacteria</taxon>
        <taxon>Burkholderiales</taxon>
        <taxon>Comamonadaceae</taxon>
        <taxon>Polaromonas</taxon>
    </lineage>
</organism>
<comment type="subcellular location">
    <subcellularLocation>
        <location evidence="1">Periplasm</location>
    </subcellularLocation>
</comment>